<dbReference type="Pfam" id="PF00194">
    <property type="entry name" value="Carb_anhydrase"/>
    <property type="match status" value="1"/>
</dbReference>
<dbReference type="OrthoDB" id="429145at2759"/>
<dbReference type="KEGG" id="apln:108736498"/>
<comment type="catalytic activity">
    <reaction evidence="7 8">
        <text>hydrogencarbonate + H(+) = CO2 + H2O</text>
        <dbReference type="Rhea" id="RHEA:10748"/>
        <dbReference type="ChEBI" id="CHEBI:15377"/>
        <dbReference type="ChEBI" id="CHEBI:15378"/>
        <dbReference type="ChEBI" id="CHEBI:16526"/>
        <dbReference type="ChEBI" id="CHEBI:17544"/>
        <dbReference type="EC" id="4.2.1.1"/>
    </reaction>
</comment>
<organism evidence="10 11">
    <name type="scientific">Agrilus planipennis</name>
    <name type="common">Emerald ash borer</name>
    <name type="synonym">Agrilus marcopoli</name>
    <dbReference type="NCBI Taxonomy" id="224129"/>
    <lineage>
        <taxon>Eukaryota</taxon>
        <taxon>Metazoa</taxon>
        <taxon>Ecdysozoa</taxon>
        <taxon>Arthropoda</taxon>
        <taxon>Hexapoda</taxon>
        <taxon>Insecta</taxon>
        <taxon>Pterygota</taxon>
        <taxon>Neoptera</taxon>
        <taxon>Endopterygota</taxon>
        <taxon>Coleoptera</taxon>
        <taxon>Polyphaga</taxon>
        <taxon>Elateriformia</taxon>
        <taxon>Buprestoidea</taxon>
        <taxon>Buprestidae</taxon>
        <taxon>Agrilinae</taxon>
        <taxon>Agrilus</taxon>
    </lineage>
</organism>
<dbReference type="AlphaFoldDB" id="A0A1W4WWD2"/>
<dbReference type="InterPro" id="IPR023561">
    <property type="entry name" value="Carbonic_anhydrase_a-class"/>
</dbReference>
<sequence>MNTISNYLSEIIRMTTAWGYSLVNGPTTWSEVFPDAAGEKQSPVDIKKTEVKPLNCTTKLTWKYVPENTIDISNPGYCWKVHVKGTGSELYGGPLKDNYQLEQFHCHWGADDESGSEHRIDGKSYAGEIHLVHWNTKYNSFEQASQHPDGLAVVAIFLKPGRKHFELDKVVAQLSKVQFKGEKAIFVIPLDPGSLIPPESGYWTYQGSLTTPPCSECVTWIIFKEPIEVSREQLKAFRKLRCYCRDDTCPCDQYEGFVKDNFRPPAPLNNREVREYSPTREICFS</sequence>
<evidence type="ECO:0000256" key="6">
    <source>
        <dbReference type="ARBA" id="ARBA00023239"/>
    </source>
</evidence>
<dbReference type="GO" id="GO:0008270">
    <property type="term" value="F:zinc ion binding"/>
    <property type="evidence" value="ECO:0007669"/>
    <property type="project" value="UniProtKB-UniRule"/>
</dbReference>
<keyword evidence="10" id="KW-1185">Reference proteome</keyword>
<keyword evidence="4 8" id="KW-0479">Metal-binding</keyword>
<proteinExistence type="inferred from homology"/>
<dbReference type="FunCoup" id="A0A1W4WWD2">
    <property type="interactions" value="66"/>
</dbReference>
<dbReference type="InterPro" id="IPR018338">
    <property type="entry name" value="Carbonic_anhydrase_a-class_CS"/>
</dbReference>
<evidence type="ECO:0000313" key="10">
    <source>
        <dbReference type="Proteomes" id="UP000192223"/>
    </source>
</evidence>
<dbReference type="InterPro" id="IPR001148">
    <property type="entry name" value="CA_dom"/>
</dbReference>
<dbReference type="PANTHER" id="PTHR18952:SF141">
    <property type="entry name" value="CARBONIC ANHYDRASE"/>
    <property type="match status" value="1"/>
</dbReference>
<evidence type="ECO:0000256" key="1">
    <source>
        <dbReference type="ARBA" id="ARBA00001947"/>
    </source>
</evidence>
<reference evidence="11" key="1">
    <citation type="submission" date="2025-08" db="UniProtKB">
        <authorList>
            <consortium name="RefSeq"/>
        </authorList>
    </citation>
    <scope>IDENTIFICATION</scope>
    <source>
        <tissue evidence="11">Entire body</tissue>
    </source>
</reference>
<dbReference type="InterPro" id="IPR036398">
    <property type="entry name" value="CA_dom_sf"/>
</dbReference>
<dbReference type="PROSITE" id="PS00162">
    <property type="entry name" value="ALPHA_CA_1"/>
    <property type="match status" value="1"/>
</dbReference>
<evidence type="ECO:0000313" key="11">
    <source>
        <dbReference type="RefSeq" id="XP_018324448.1"/>
    </source>
</evidence>
<comment type="function">
    <text evidence="8">Reversible hydration of carbon dioxide.</text>
</comment>
<evidence type="ECO:0000256" key="4">
    <source>
        <dbReference type="ARBA" id="ARBA00022723"/>
    </source>
</evidence>
<dbReference type="SMART" id="SM01057">
    <property type="entry name" value="Carb_anhydrase"/>
    <property type="match status" value="1"/>
</dbReference>
<dbReference type="Gene3D" id="3.10.200.10">
    <property type="entry name" value="Alpha carbonic anhydrase"/>
    <property type="match status" value="1"/>
</dbReference>
<evidence type="ECO:0000259" key="9">
    <source>
        <dbReference type="PROSITE" id="PS51144"/>
    </source>
</evidence>
<evidence type="ECO:0000256" key="2">
    <source>
        <dbReference type="ARBA" id="ARBA00010718"/>
    </source>
</evidence>
<evidence type="ECO:0000256" key="3">
    <source>
        <dbReference type="ARBA" id="ARBA00012925"/>
    </source>
</evidence>
<dbReference type="PROSITE" id="PS51144">
    <property type="entry name" value="ALPHA_CA_2"/>
    <property type="match status" value="1"/>
</dbReference>
<dbReference type="RefSeq" id="XP_018324448.1">
    <property type="nucleotide sequence ID" value="XM_018468946.2"/>
</dbReference>
<dbReference type="PANTHER" id="PTHR18952">
    <property type="entry name" value="CARBONIC ANHYDRASE"/>
    <property type="match status" value="1"/>
</dbReference>
<dbReference type="InParanoid" id="A0A1W4WWD2"/>
<protein>
    <recommendedName>
        <fullName evidence="3 8">Carbonic anhydrase</fullName>
        <ecNumber evidence="3 8">4.2.1.1</ecNumber>
    </recommendedName>
</protein>
<comment type="similarity">
    <text evidence="2 8">Belongs to the alpha-carbonic anhydrase family.</text>
</comment>
<comment type="cofactor">
    <cofactor evidence="1 8">
        <name>Zn(2+)</name>
        <dbReference type="ChEBI" id="CHEBI:29105"/>
    </cofactor>
</comment>
<keyword evidence="5 8" id="KW-0862">Zinc</keyword>
<dbReference type="GeneID" id="108736498"/>
<dbReference type="GO" id="GO:0005737">
    <property type="term" value="C:cytoplasm"/>
    <property type="evidence" value="ECO:0007669"/>
    <property type="project" value="TreeGrafter"/>
</dbReference>
<dbReference type="STRING" id="224129.A0A1W4WWD2"/>
<dbReference type="Proteomes" id="UP000192223">
    <property type="component" value="Unplaced"/>
</dbReference>
<dbReference type="EC" id="4.2.1.1" evidence="3 8"/>
<name>A0A1W4WWD2_AGRPL</name>
<gene>
    <name evidence="11" type="primary">LOC108736498</name>
</gene>
<keyword evidence="6 8" id="KW-0456">Lyase</keyword>
<accession>A0A1W4WWD2</accession>
<evidence type="ECO:0000256" key="8">
    <source>
        <dbReference type="RuleBase" id="RU367011"/>
    </source>
</evidence>
<evidence type="ECO:0000256" key="7">
    <source>
        <dbReference type="ARBA" id="ARBA00048348"/>
    </source>
</evidence>
<feature type="domain" description="Alpha-carbonic anhydrase" evidence="9">
    <location>
        <begin position="16"/>
        <end position="277"/>
    </location>
</feature>
<evidence type="ECO:0000256" key="5">
    <source>
        <dbReference type="ARBA" id="ARBA00022833"/>
    </source>
</evidence>
<dbReference type="GO" id="GO:0004089">
    <property type="term" value="F:carbonate dehydratase activity"/>
    <property type="evidence" value="ECO:0007669"/>
    <property type="project" value="UniProtKB-UniRule"/>
</dbReference>
<dbReference type="SUPFAM" id="SSF51069">
    <property type="entry name" value="Carbonic anhydrase"/>
    <property type="match status" value="1"/>
</dbReference>